<evidence type="ECO:0000256" key="4">
    <source>
        <dbReference type="ARBA" id="ARBA00023288"/>
    </source>
</evidence>
<dbReference type="Pfam" id="PF09864">
    <property type="entry name" value="MliC"/>
    <property type="match status" value="1"/>
</dbReference>
<comment type="caution">
    <text evidence="7">The sequence shown here is derived from an EMBL/GenBank/DDBJ whole genome shotgun (WGS) entry which is preliminary data.</text>
</comment>
<evidence type="ECO:0000313" key="8">
    <source>
        <dbReference type="Proteomes" id="UP000293520"/>
    </source>
</evidence>
<evidence type="ECO:0000256" key="2">
    <source>
        <dbReference type="ARBA" id="ARBA00023136"/>
    </source>
</evidence>
<evidence type="ECO:0000259" key="6">
    <source>
        <dbReference type="Pfam" id="PF09864"/>
    </source>
</evidence>
<proteinExistence type="predicted"/>
<name>A0A4Q9FVV8_9RHOB</name>
<evidence type="ECO:0000256" key="3">
    <source>
        <dbReference type="ARBA" id="ARBA00023139"/>
    </source>
</evidence>
<evidence type="ECO:0000256" key="5">
    <source>
        <dbReference type="SAM" id="Phobius"/>
    </source>
</evidence>
<dbReference type="OrthoDB" id="120729at2"/>
<feature type="domain" description="C-type lysozyme inhibitor" evidence="6">
    <location>
        <begin position="103"/>
        <end position="164"/>
    </location>
</feature>
<keyword evidence="4" id="KW-0449">Lipoprotein</keyword>
<evidence type="ECO:0000256" key="1">
    <source>
        <dbReference type="ARBA" id="ARBA00022729"/>
    </source>
</evidence>
<dbReference type="InterPro" id="IPR018660">
    <property type="entry name" value="MliC"/>
</dbReference>
<keyword evidence="5" id="KW-0812">Transmembrane</keyword>
<protein>
    <recommendedName>
        <fullName evidence="6">C-type lysozyme inhibitor domain-containing protein</fullName>
    </recommendedName>
</protein>
<keyword evidence="8" id="KW-1185">Reference proteome</keyword>
<keyword evidence="2 5" id="KW-0472">Membrane</keyword>
<organism evidence="7 8">
    <name type="scientific">Paracoccus subflavus</name>
    <dbReference type="NCBI Taxonomy" id="2528244"/>
    <lineage>
        <taxon>Bacteria</taxon>
        <taxon>Pseudomonadati</taxon>
        <taxon>Pseudomonadota</taxon>
        <taxon>Alphaproteobacteria</taxon>
        <taxon>Rhodobacterales</taxon>
        <taxon>Paracoccaceae</taxon>
        <taxon>Paracoccus</taxon>
    </lineage>
</organism>
<keyword evidence="1" id="KW-0732">Signal</keyword>
<dbReference type="EMBL" id="SISK01000015">
    <property type="protein sequence ID" value="TBN36995.1"/>
    <property type="molecule type" value="Genomic_DNA"/>
</dbReference>
<dbReference type="Proteomes" id="UP000293520">
    <property type="component" value="Unassembled WGS sequence"/>
</dbReference>
<dbReference type="SUPFAM" id="SSF141488">
    <property type="entry name" value="YdhA-like"/>
    <property type="match status" value="1"/>
</dbReference>
<dbReference type="Gene3D" id="2.40.128.200">
    <property type="match status" value="1"/>
</dbReference>
<feature type="transmembrane region" description="Helical" evidence="5">
    <location>
        <begin position="71"/>
        <end position="93"/>
    </location>
</feature>
<evidence type="ECO:0000313" key="7">
    <source>
        <dbReference type="EMBL" id="TBN36995.1"/>
    </source>
</evidence>
<dbReference type="InterPro" id="IPR036328">
    <property type="entry name" value="MliC_sf"/>
</dbReference>
<gene>
    <name evidence="7" type="ORF">EYE42_14895</name>
</gene>
<keyword evidence="3" id="KW-0564">Palmitate</keyword>
<sequence>MDRPPAVTLEQMLHSWCHSLRYPATGRMSRLWEEGAWSRFSRWIVTRSGCYKFGKKRHSLWKGIPMPRPTLFATLFAFMPAIAFANASLTIAFDMDDVITARYDCGGNMPLAVVYVASDTDALALVPVEGGPRVFAQVVSGSGARYVSGPYEWIIKGEAGQLIDTLEDRTVFDCGPAEQ</sequence>
<reference evidence="7 8" key="1">
    <citation type="submission" date="2019-02" db="EMBL/GenBank/DDBJ databases">
        <title>Paracoccus subflavus sp. nov., isolated from marine sediment of the Pacific Ocean.</title>
        <authorList>
            <person name="Zhang G."/>
        </authorList>
    </citation>
    <scope>NUCLEOTIDE SEQUENCE [LARGE SCALE GENOMIC DNA]</scope>
    <source>
        <strain evidence="7 8">GY0581</strain>
    </source>
</reference>
<keyword evidence="5" id="KW-1133">Transmembrane helix</keyword>
<accession>A0A4Q9FVV8</accession>
<dbReference type="AlphaFoldDB" id="A0A4Q9FVV8"/>